<gene>
    <name evidence="5" type="ORF">dnm_082490</name>
</gene>
<keyword evidence="1 5" id="KW-0489">Methyltransferase</keyword>
<dbReference type="REBASE" id="492175">
    <property type="entry name" value="M.Dma2077ORF82490P"/>
</dbReference>
<evidence type="ECO:0000313" key="5">
    <source>
        <dbReference type="EMBL" id="QTA92173.1"/>
    </source>
</evidence>
<protein>
    <recommendedName>
        <fullName evidence="3">Methyltransferase</fullName>
        <ecNumber evidence="3">2.1.1.-</ecNumber>
    </recommendedName>
</protein>
<dbReference type="Pfam" id="PF01555">
    <property type="entry name" value="N6_N4_Mtase"/>
    <property type="match status" value="1"/>
</dbReference>
<dbReference type="GO" id="GO:0003677">
    <property type="term" value="F:DNA binding"/>
    <property type="evidence" value="ECO:0007669"/>
    <property type="project" value="InterPro"/>
</dbReference>
<dbReference type="RefSeq" id="WP_207679641.1">
    <property type="nucleotide sequence ID" value="NZ_CP061800.1"/>
</dbReference>
<evidence type="ECO:0000256" key="3">
    <source>
        <dbReference type="RuleBase" id="RU362026"/>
    </source>
</evidence>
<feature type="domain" description="DNA methylase N-4/N-6" evidence="4">
    <location>
        <begin position="32"/>
        <end position="307"/>
    </location>
</feature>
<dbReference type="PRINTS" id="PR00508">
    <property type="entry name" value="S21N4MTFRASE"/>
</dbReference>
<dbReference type="EMBL" id="CP061800">
    <property type="protein sequence ID" value="QTA92173.1"/>
    <property type="molecule type" value="Genomic_DNA"/>
</dbReference>
<evidence type="ECO:0000313" key="6">
    <source>
        <dbReference type="Proteomes" id="UP000663722"/>
    </source>
</evidence>
<dbReference type="InterPro" id="IPR001091">
    <property type="entry name" value="RM_Methyltransferase"/>
</dbReference>
<keyword evidence="6" id="KW-1185">Reference proteome</keyword>
<evidence type="ECO:0000256" key="1">
    <source>
        <dbReference type="ARBA" id="ARBA00022603"/>
    </source>
</evidence>
<accession>A0A975GTI1</accession>
<sequence>MGLIKLTDYLSPDQIYHGDAKILLRRIEPESVALSIWSPPYFVGKNYEKDLSFEDWKILLRETINLHYALLKPGGFLAINIADILCFKDESMPKIMAENISRRKIRLTKEQILEVKTKHPDWNRYKLAKHFGCSEQTIDRRLNGNNIRGGKYQSQTRVLIVGGMIEEMALNAGLFAYDRRIWVKDAAWENSKWHTISYRSVDEFEYLYIFWKPGVTKIDRSRLTRQEWTDWGSRGIWEIPSVRSNADHDSKFPTELPRRAIRLLTDPGDIVLDCFIGSGTTAIAAISEGRRYIGIDKEEKSVKLSKKTVESYRKYSNTPSQMELMMEETESKYEIRNT</sequence>
<evidence type="ECO:0000256" key="2">
    <source>
        <dbReference type="ARBA" id="ARBA00022679"/>
    </source>
</evidence>
<dbReference type="Gene3D" id="3.40.50.150">
    <property type="entry name" value="Vaccinia Virus protein VP39"/>
    <property type="match status" value="1"/>
</dbReference>
<dbReference type="InterPro" id="IPR029063">
    <property type="entry name" value="SAM-dependent_MTases_sf"/>
</dbReference>
<dbReference type="GO" id="GO:0008170">
    <property type="term" value="F:N-methyltransferase activity"/>
    <property type="evidence" value="ECO:0007669"/>
    <property type="project" value="InterPro"/>
</dbReference>
<dbReference type="KEGG" id="dmm:dnm_082490"/>
<organism evidence="5 6">
    <name type="scientific">Desulfonema magnum</name>
    <dbReference type="NCBI Taxonomy" id="45655"/>
    <lineage>
        <taxon>Bacteria</taxon>
        <taxon>Pseudomonadati</taxon>
        <taxon>Thermodesulfobacteriota</taxon>
        <taxon>Desulfobacteria</taxon>
        <taxon>Desulfobacterales</taxon>
        <taxon>Desulfococcaceae</taxon>
        <taxon>Desulfonema</taxon>
    </lineage>
</organism>
<dbReference type="AlphaFoldDB" id="A0A975GTI1"/>
<evidence type="ECO:0000259" key="4">
    <source>
        <dbReference type="Pfam" id="PF01555"/>
    </source>
</evidence>
<dbReference type="GO" id="GO:0032259">
    <property type="term" value="P:methylation"/>
    <property type="evidence" value="ECO:0007669"/>
    <property type="project" value="UniProtKB-KW"/>
</dbReference>
<comment type="similarity">
    <text evidence="3">Belongs to the N(4)/N(6)-methyltransferase family.</text>
</comment>
<reference evidence="5" key="1">
    <citation type="journal article" date="2021" name="Microb. Physiol.">
        <title>Proteogenomic Insights into the Physiology of Marine, Sulfate-Reducing, Filamentous Desulfonema limicola and Desulfonema magnum.</title>
        <authorList>
            <person name="Schnaars V."/>
            <person name="Wohlbrand L."/>
            <person name="Scheve S."/>
            <person name="Hinrichs C."/>
            <person name="Reinhardt R."/>
            <person name="Rabus R."/>
        </authorList>
    </citation>
    <scope>NUCLEOTIDE SEQUENCE</scope>
    <source>
        <strain evidence="5">4be13</strain>
    </source>
</reference>
<keyword evidence="2" id="KW-0808">Transferase</keyword>
<dbReference type="SUPFAM" id="SSF53335">
    <property type="entry name" value="S-adenosyl-L-methionine-dependent methyltransferases"/>
    <property type="match status" value="1"/>
</dbReference>
<dbReference type="InterPro" id="IPR002941">
    <property type="entry name" value="DNA_methylase_N4/N6"/>
</dbReference>
<proteinExistence type="inferred from homology"/>
<name>A0A975GTI1_9BACT</name>
<dbReference type="EC" id="2.1.1.-" evidence="3"/>
<dbReference type="Proteomes" id="UP000663722">
    <property type="component" value="Chromosome"/>
</dbReference>